<dbReference type="Proteomes" id="UP001065174">
    <property type="component" value="Chromosome"/>
</dbReference>
<evidence type="ECO:0000313" key="5">
    <source>
        <dbReference type="Proteomes" id="UP001065174"/>
    </source>
</evidence>
<dbReference type="PROSITE" id="PS51257">
    <property type="entry name" value="PROKAR_LIPOPROTEIN"/>
    <property type="match status" value="1"/>
</dbReference>
<organism evidence="4 5">
    <name type="scientific">Reichenbachiella agarivorans</name>
    <dbReference type="NCBI Taxonomy" id="2979464"/>
    <lineage>
        <taxon>Bacteria</taxon>
        <taxon>Pseudomonadati</taxon>
        <taxon>Bacteroidota</taxon>
        <taxon>Cytophagia</taxon>
        <taxon>Cytophagales</taxon>
        <taxon>Reichenbachiellaceae</taxon>
        <taxon>Reichenbachiella</taxon>
    </lineage>
</organism>
<dbReference type="Gene3D" id="2.160.20.120">
    <property type="match status" value="1"/>
</dbReference>
<keyword evidence="2" id="KW-0732">Signal</keyword>
<evidence type="ECO:0000256" key="1">
    <source>
        <dbReference type="SAM" id="MobiDB-lite"/>
    </source>
</evidence>
<gene>
    <name evidence="4" type="ORF">N6H18_14840</name>
</gene>
<feature type="compositionally biased region" description="Polar residues" evidence="1">
    <location>
        <begin position="217"/>
        <end position="227"/>
    </location>
</feature>
<dbReference type="InterPro" id="IPR021255">
    <property type="entry name" value="DUF2807"/>
</dbReference>
<sequence>MKKIYILAVAILVGASCTYAQNEESRSLESFSEVSTSESIKVTLVKGNKNEARIITSNVDTDKVLTDINGESLNIHMTRGSYMNNSVEVILTYSGELSKIKASSSGQIKSDNKLVSNELYVKASSSGKVYLDVSANQLKVDVSSSGKVELSGQTKTQVVEASSSGKYDGFDMVSEGAKVDVSSSGKVDISVSKELFADASSSGKVTYRGTPEKVMADTSSSGSVRKD</sequence>
<dbReference type="EMBL" id="CP106679">
    <property type="protein sequence ID" value="UXP31624.1"/>
    <property type="molecule type" value="Genomic_DNA"/>
</dbReference>
<feature type="domain" description="Putative auto-transporter adhesin head GIN" evidence="3">
    <location>
        <begin position="31"/>
        <end position="211"/>
    </location>
</feature>
<evidence type="ECO:0000259" key="3">
    <source>
        <dbReference type="Pfam" id="PF10988"/>
    </source>
</evidence>
<proteinExistence type="predicted"/>
<reference evidence="4" key="1">
    <citation type="submission" date="2022-09" db="EMBL/GenBank/DDBJ databases">
        <title>Comparative genomics and taxonomic characterization of three novel marine species of genus Reichenbachiella exhibiting antioxidant and polysaccharide degradation activities.</title>
        <authorList>
            <person name="Muhammad N."/>
            <person name="Lee Y.-J."/>
            <person name="Ko J."/>
            <person name="Kim S.-G."/>
        </authorList>
    </citation>
    <scope>NUCLEOTIDE SEQUENCE</scope>
    <source>
        <strain evidence="4">BKB1-1</strain>
    </source>
</reference>
<accession>A0ABY6CMM0</accession>
<evidence type="ECO:0000256" key="2">
    <source>
        <dbReference type="SAM" id="SignalP"/>
    </source>
</evidence>
<feature type="signal peptide" evidence="2">
    <location>
        <begin position="1"/>
        <end position="20"/>
    </location>
</feature>
<dbReference type="RefSeq" id="WP_262309063.1">
    <property type="nucleotide sequence ID" value="NZ_CP106679.1"/>
</dbReference>
<protein>
    <submittedName>
        <fullName evidence="4">DUF2807 domain-containing protein</fullName>
    </submittedName>
</protein>
<dbReference type="Pfam" id="PF10988">
    <property type="entry name" value="DUF2807"/>
    <property type="match status" value="1"/>
</dbReference>
<evidence type="ECO:0000313" key="4">
    <source>
        <dbReference type="EMBL" id="UXP31624.1"/>
    </source>
</evidence>
<name>A0ABY6CMM0_9BACT</name>
<keyword evidence="5" id="KW-1185">Reference proteome</keyword>
<feature type="region of interest" description="Disordered" evidence="1">
    <location>
        <begin position="199"/>
        <end position="227"/>
    </location>
</feature>
<feature type="chain" id="PRO_5045740057" evidence="2">
    <location>
        <begin position="21"/>
        <end position="227"/>
    </location>
</feature>